<proteinExistence type="inferred from homology"/>
<protein>
    <submittedName>
        <fullName evidence="11">PQQ-binding-like beta-propeller repeat protein</fullName>
    </submittedName>
</protein>
<dbReference type="InterPro" id="IPR011047">
    <property type="entry name" value="Quinoprotein_ADH-like_sf"/>
</dbReference>
<keyword evidence="6" id="KW-0560">Oxidoreductase</keyword>
<evidence type="ECO:0000256" key="3">
    <source>
        <dbReference type="ARBA" id="ARBA00022617"/>
    </source>
</evidence>
<dbReference type="GO" id="GO:0016020">
    <property type="term" value="C:membrane"/>
    <property type="evidence" value="ECO:0007669"/>
    <property type="project" value="InterPro"/>
</dbReference>
<feature type="region of interest" description="Disordered" evidence="9">
    <location>
        <begin position="552"/>
        <end position="573"/>
    </location>
</feature>
<evidence type="ECO:0000256" key="1">
    <source>
        <dbReference type="ARBA" id="ARBA00001931"/>
    </source>
</evidence>
<keyword evidence="3 8" id="KW-0349">Heme</keyword>
<keyword evidence="5" id="KW-0732">Signal</keyword>
<dbReference type="InterPro" id="IPR009056">
    <property type="entry name" value="Cyt_c-like_dom"/>
</dbReference>
<dbReference type="KEGG" id="rhoz:GXP67_02305"/>
<feature type="domain" description="Cytochrome c" evidence="10">
    <location>
        <begin position="475"/>
        <end position="552"/>
    </location>
</feature>
<dbReference type="SUPFAM" id="SSF46626">
    <property type="entry name" value="Cytochrome c"/>
    <property type="match status" value="1"/>
</dbReference>
<evidence type="ECO:0000256" key="2">
    <source>
        <dbReference type="ARBA" id="ARBA00008156"/>
    </source>
</evidence>
<dbReference type="RefSeq" id="WP_162441657.1">
    <property type="nucleotide sequence ID" value="NZ_CP048222.1"/>
</dbReference>
<keyword evidence="12" id="KW-1185">Reference proteome</keyword>
<dbReference type="InterPro" id="IPR017511">
    <property type="entry name" value="PQQ_mDH"/>
</dbReference>
<comment type="cofactor">
    <cofactor evidence="1">
        <name>pyrroloquinoline quinone</name>
        <dbReference type="ChEBI" id="CHEBI:58442"/>
    </cofactor>
</comment>
<gene>
    <name evidence="11" type="ORF">GXP67_02305</name>
</gene>
<dbReference type="PROSITE" id="PS51257">
    <property type="entry name" value="PROKAR_LIPOPROTEIN"/>
    <property type="match status" value="1"/>
</dbReference>
<dbReference type="GO" id="GO:0020037">
    <property type="term" value="F:heme binding"/>
    <property type="evidence" value="ECO:0007669"/>
    <property type="project" value="InterPro"/>
</dbReference>
<dbReference type="SUPFAM" id="SSF50998">
    <property type="entry name" value="Quinoprotein alcohol dehydrogenase-like"/>
    <property type="match status" value="1"/>
</dbReference>
<keyword evidence="4 8" id="KW-0479">Metal-binding</keyword>
<dbReference type="GO" id="GO:0046872">
    <property type="term" value="F:metal ion binding"/>
    <property type="evidence" value="ECO:0007669"/>
    <property type="project" value="UniProtKB-KW"/>
</dbReference>
<dbReference type="InterPro" id="IPR002372">
    <property type="entry name" value="PQQ_rpt_dom"/>
</dbReference>
<dbReference type="Gene3D" id="2.140.10.10">
    <property type="entry name" value="Quinoprotein alcohol dehydrogenase-like superfamily"/>
    <property type="match status" value="2"/>
</dbReference>
<sequence length="718" mass="78424">MKRFLFPLFFLSLLNLLSSCEQNEKSTADTVSSGKDWPEYLGGPDRNHYSTLTQITTGNVSQLKLAWQYHTKDSGQIQCNPIIVDGRLYAMTATTQPFAIEAATGKEIWKWQDTAKTNGLSTSRGVTYWEKGTDKRILFTRGHWLYAIDAITGKAVLSFGEQGRTSLKAGLGEAAKDKFVISNTPGTVFEDLIIMPMRLSEGADAAPGHVQAFNIETGKLAWVFHTIPQPGELGYDTWPAETYKNPEVGAANNWSGMSIDRNRGIVYVPTGSAAFDFYGGNRKGENLFANCLLALEARTGKRIWHYQFVHHDILDRDPPAPPNLLTVTHNGKKIDAVAQVTKQGYVFVFDRENGTPLFPIQEVPMPASDIPGEEAWPTQPIPTKPAPYARQTLTEKDISPYAENRDTLIAAVKKSRSEGPFTPLSKQGTIIFPGLDGGAEWGGSAVDPDGIIYINSNEMAWIINLNTKESDDKLAQLTPGQRLYTTNCSSCHGAERKGNAESGFPALVDVRTRRSREYVQTVITQGKGMMPGFARLSAQEKQSLMAFLFGDEEQDREPEEAQKKEPGLSKAEQAKSGVPYKISGYTKFLDKKGYPAVAPPWGTLNAIDLNTGEYVWKTVLGEHPKLTAEGIPPTGTESYGGPVVTAGGVLFIAGTLDAKLRAFDKKTGKLLWETPLPAAGFATPSTYEVNGKQYIVVACGGTKLGAPKGESYVAFALP</sequence>
<keyword evidence="7 8" id="KW-0408">Iron</keyword>
<name>A0A6C0GC93_9BACT</name>
<dbReference type="PANTHER" id="PTHR32303:SF4">
    <property type="entry name" value="QUINOPROTEIN GLUCOSE DEHYDROGENASE"/>
    <property type="match status" value="1"/>
</dbReference>
<dbReference type="Proteomes" id="UP000480178">
    <property type="component" value="Chromosome"/>
</dbReference>
<comment type="similarity">
    <text evidence="2">Belongs to the bacterial PQQ dehydrogenase family.</text>
</comment>
<accession>A0A6C0GC93</accession>
<evidence type="ECO:0000256" key="5">
    <source>
        <dbReference type="ARBA" id="ARBA00022729"/>
    </source>
</evidence>
<evidence type="ECO:0000256" key="6">
    <source>
        <dbReference type="ARBA" id="ARBA00023002"/>
    </source>
</evidence>
<dbReference type="EMBL" id="CP048222">
    <property type="protein sequence ID" value="QHT65575.1"/>
    <property type="molecule type" value="Genomic_DNA"/>
</dbReference>
<dbReference type="GO" id="GO:0009055">
    <property type="term" value="F:electron transfer activity"/>
    <property type="evidence" value="ECO:0007669"/>
    <property type="project" value="InterPro"/>
</dbReference>
<dbReference type="GO" id="GO:0016614">
    <property type="term" value="F:oxidoreductase activity, acting on CH-OH group of donors"/>
    <property type="evidence" value="ECO:0007669"/>
    <property type="project" value="InterPro"/>
</dbReference>
<dbReference type="AlphaFoldDB" id="A0A6C0GC93"/>
<reference evidence="11 12" key="1">
    <citation type="submission" date="2020-01" db="EMBL/GenBank/DDBJ databases">
        <authorList>
            <person name="Kim M.K."/>
        </authorList>
    </citation>
    <scope>NUCLEOTIDE SEQUENCE [LARGE SCALE GENOMIC DNA]</scope>
    <source>
        <strain evidence="11 12">172606-1</strain>
    </source>
</reference>
<dbReference type="InterPro" id="IPR036909">
    <property type="entry name" value="Cyt_c-like_dom_sf"/>
</dbReference>
<dbReference type="Pfam" id="PF01011">
    <property type="entry name" value="PQQ"/>
    <property type="match status" value="2"/>
</dbReference>
<dbReference type="SMART" id="SM00564">
    <property type="entry name" value="PQQ"/>
    <property type="match status" value="4"/>
</dbReference>
<dbReference type="GO" id="GO:0048038">
    <property type="term" value="F:quinone binding"/>
    <property type="evidence" value="ECO:0007669"/>
    <property type="project" value="InterPro"/>
</dbReference>
<organism evidence="11 12">
    <name type="scientific">Rhodocytophaga rosea</name>
    <dbReference type="NCBI Taxonomy" id="2704465"/>
    <lineage>
        <taxon>Bacteria</taxon>
        <taxon>Pseudomonadati</taxon>
        <taxon>Bacteroidota</taxon>
        <taxon>Cytophagia</taxon>
        <taxon>Cytophagales</taxon>
        <taxon>Rhodocytophagaceae</taxon>
        <taxon>Rhodocytophaga</taxon>
    </lineage>
</organism>
<dbReference type="PROSITE" id="PS51007">
    <property type="entry name" value="CYTC"/>
    <property type="match status" value="1"/>
</dbReference>
<evidence type="ECO:0000256" key="9">
    <source>
        <dbReference type="SAM" id="MobiDB-lite"/>
    </source>
</evidence>
<dbReference type="PANTHER" id="PTHR32303">
    <property type="entry name" value="QUINOPROTEIN ALCOHOL DEHYDROGENASE (CYTOCHROME C)"/>
    <property type="match status" value="1"/>
</dbReference>
<evidence type="ECO:0000259" key="10">
    <source>
        <dbReference type="PROSITE" id="PS51007"/>
    </source>
</evidence>
<dbReference type="CDD" id="cd10280">
    <property type="entry name" value="PQQ_mGDH"/>
    <property type="match status" value="1"/>
</dbReference>
<evidence type="ECO:0000256" key="7">
    <source>
        <dbReference type="ARBA" id="ARBA00023004"/>
    </source>
</evidence>
<evidence type="ECO:0000313" key="12">
    <source>
        <dbReference type="Proteomes" id="UP000480178"/>
    </source>
</evidence>
<dbReference type="InterPro" id="IPR018391">
    <property type="entry name" value="PQQ_b-propeller_rpt"/>
</dbReference>
<evidence type="ECO:0000256" key="4">
    <source>
        <dbReference type="ARBA" id="ARBA00022723"/>
    </source>
</evidence>
<evidence type="ECO:0000313" key="11">
    <source>
        <dbReference type="EMBL" id="QHT65575.1"/>
    </source>
</evidence>
<evidence type="ECO:0000256" key="8">
    <source>
        <dbReference type="PROSITE-ProRule" id="PRU00433"/>
    </source>
</evidence>